<gene>
    <name evidence="1" type="ORF">V6N11_014371</name>
</gene>
<name>A0ABR1ZX53_9ROSI</name>
<comment type="caution">
    <text evidence="1">The sequence shown here is derived from an EMBL/GenBank/DDBJ whole genome shotgun (WGS) entry which is preliminary data.</text>
</comment>
<accession>A0ABR1ZX53</accession>
<organism evidence="1 2">
    <name type="scientific">Hibiscus sabdariffa</name>
    <name type="common">roselle</name>
    <dbReference type="NCBI Taxonomy" id="183260"/>
    <lineage>
        <taxon>Eukaryota</taxon>
        <taxon>Viridiplantae</taxon>
        <taxon>Streptophyta</taxon>
        <taxon>Embryophyta</taxon>
        <taxon>Tracheophyta</taxon>
        <taxon>Spermatophyta</taxon>
        <taxon>Magnoliopsida</taxon>
        <taxon>eudicotyledons</taxon>
        <taxon>Gunneridae</taxon>
        <taxon>Pentapetalae</taxon>
        <taxon>rosids</taxon>
        <taxon>malvids</taxon>
        <taxon>Malvales</taxon>
        <taxon>Malvaceae</taxon>
        <taxon>Malvoideae</taxon>
        <taxon>Hibiscus</taxon>
    </lineage>
</organism>
<keyword evidence="2" id="KW-1185">Reference proteome</keyword>
<proteinExistence type="predicted"/>
<dbReference type="Proteomes" id="UP001396334">
    <property type="component" value="Unassembled WGS sequence"/>
</dbReference>
<evidence type="ECO:0000313" key="1">
    <source>
        <dbReference type="EMBL" id="KAK8485308.1"/>
    </source>
</evidence>
<dbReference type="EMBL" id="JBBPBN010000507">
    <property type="protein sequence ID" value="KAK8485308.1"/>
    <property type="molecule type" value="Genomic_DNA"/>
</dbReference>
<dbReference type="InterPro" id="IPR040389">
    <property type="entry name" value="SMR"/>
</dbReference>
<evidence type="ECO:0000313" key="2">
    <source>
        <dbReference type="Proteomes" id="UP001396334"/>
    </source>
</evidence>
<dbReference type="PANTHER" id="PTHR33142">
    <property type="entry name" value="CYCLIN-DEPENDENT PROTEIN KINASE INHIBITOR SMR13"/>
    <property type="match status" value="1"/>
</dbReference>
<reference evidence="1 2" key="1">
    <citation type="journal article" date="2024" name="G3 (Bethesda)">
        <title>Genome assembly of Hibiscus sabdariffa L. provides insights into metabolisms of medicinal natural products.</title>
        <authorList>
            <person name="Kim T."/>
        </authorList>
    </citation>
    <scope>NUCLEOTIDE SEQUENCE [LARGE SCALE GENOMIC DNA]</scope>
    <source>
        <strain evidence="1">TK-2024</strain>
        <tissue evidence="1">Old leaves</tissue>
    </source>
</reference>
<protein>
    <submittedName>
        <fullName evidence="1">Uncharacterized protein</fullName>
    </submittedName>
</protein>
<sequence length="116" mass="13183">MSDSRLFVVEEEEVDVVKRAALELQENKNSKMISLGEMKVSHDDDDGFKTPTSLDHKIPVMNQCPPSPRKRKPPPSNKRKPSPSSSTCRNLQLDFSKEVDSLFPSDKKARKQDDKQ</sequence>
<dbReference type="PANTHER" id="PTHR33142:SF65">
    <property type="entry name" value="CYCLIN-DEPENDENT PROTEIN KINASE INHIBITOR SMR2-LIKE"/>
    <property type="match status" value="1"/>
</dbReference>